<keyword evidence="1" id="KW-1185">Reference proteome</keyword>
<dbReference type="AlphaFoldDB" id="A0A1I7X3T9"/>
<name>A0A1I7X3T9_HETBA</name>
<accession>A0A1I7X3T9</accession>
<organism evidence="1 2">
    <name type="scientific">Heterorhabditis bacteriophora</name>
    <name type="common">Entomopathogenic nematode worm</name>
    <dbReference type="NCBI Taxonomy" id="37862"/>
    <lineage>
        <taxon>Eukaryota</taxon>
        <taxon>Metazoa</taxon>
        <taxon>Ecdysozoa</taxon>
        <taxon>Nematoda</taxon>
        <taxon>Chromadorea</taxon>
        <taxon>Rhabditida</taxon>
        <taxon>Rhabditina</taxon>
        <taxon>Rhabditomorpha</taxon>
        <taxon>Strongyloidea</taxon>
        <taxon>Heterorhabditidae</taxon>
        <taxon>Heterorhabditis</taxon>
    </lineage>
</organism>
<dbReference type="Proteomes" id="UP000095283">
    <property type="component" value="Unplaced"/>
</dbReference>
<reference evidence="2" key="1">
    <citation type="submission" date="2016-11" db="UniProtKB">
        <authorList>
            <consortium name="WormBaseParasite"/>
        </authorList>
    </citation>
    <scope>IDENTIFICATION</scope>
</reference>
<dbReference type="WBParaSite" id="Hba_12089">
    <property type="protein sequence ID" value="Hba_12089"/>
    <property type="gene ID" value="Hba_12089"/>
</dbReference>
<protein>
    <submittedName>
        <fullName evidence="2">Secreted protein</fullName>
    </submittedName>
</protein>
<evidence type="ECO:0000313" key="2">
    <source>
        <dbReference type="WBParaSite" id="Hba_12089"/>
    </source>
</evidence>
<evidence type="ECO:0000313" key="1">
    <source>
        <dbReference type="Proteomes" id="UP000095283"/>
    </source>
</evidence>
<proteinExistence type="predicted"/>
<sequence>MFYFHLRSVALTATVVLPFVSNCKSYYFLYLREETYWTQKVPRQRFCFLAKLSSSLNIFFIHIPYDQTKYKERINFANLIRWKLLVPWIDFTSKLRKH</sequence>